<dbReference type="Proteomes" id="UP000680038">
    <property type="component" value="Unassembled WGS sequence"/>
</dbReference>
<protein>
    <submittedName>
        <fullName evidence="5">Ulvan-active sulfatase</fullName>
        <ecNumber evidence="5">3.1.6.-</ecNumber>
    </submittedName>
</protein>
<dbReference type="EC" id="3.1.6.-" evidence="5"/>
<keyword evidence="6" id="KW-1185">Reference proteome</keyword>
<evidence type="ECO:0000256" key="1">
    <source>
        <dbReference type="ARBA" id="ARBA00008779"/>
    </source>
</evidence>
<gene>
    <name evidence="5" type="ORF">DYBT9275_01323</name>
</gene>
<comment type="caution">
    <text evidence="5">The sequence shown here is derived from an EMBL/GenBank/DDBJ whole genome shotgun (WGS) entry which is preliminary data.</text>
</comment>
<dbReference type="PANTHER" id="PTHR45953">
    <property type="entry name" value="IDURONATE 2-SULFATASE"/>
    <property type="match status" value="1"/>
</dbReference>
<sequence length="489" mass="55234">MKGYLLKCILGGLAVVSVAGVEKVDRDPKPAQLSVKNPRPNVIIILADQWNAQSLGYAGNKDVKTPNLDKLARRSVVFSTAVSVTPVCSPARASLLTGQYPLTHGVFYNDRPLKNEALTMAEIYQWAGYQTGYIGKWHVNGHHPSEKQFSARNRTVPKDRRQGFEYWKAREVTHDYNHSFYFDENDVKHDWPGYDVFPQTDSAISFIDKNRTTPFLLFLAWGPPHDPYATAPENYRKLYNPAQLSLRRNVPDSLTEKARKDLAGYYAHCTALDKAAGDLLAALKRAGVEDNTIMVFSSDHGDMMYSHGKLRKQKPWDESVLVPLIIHYPARLGVQQKDISMPFSNIDLLPTLLGLSGIPIPKSVEGTDYTTILTGKKKPKGNEAALIQLPVPFHEYNFSNGGREYRGIRTARYTYVRDLAEPWLLYDNLKDPYQLRNLIGKPGSAALQAELEKVLQQKLADAKDEFLPADEYMSRWGYHYDGKDSLRVN</sequence>
<organism evidence="5 6">
    <name type="scientific">Dyadobacter helix</name>
    <dbReference type="NCBI Taxonomy" id="2822344"/>
    <lineage>
        <taxon>Bacteria</taxon>
        <taxon>Pseudomonadati</taxon>
        <taxon>Bacteroidota</taxon>
        <taxon>Cytophagia</taxon>
        <taxon>Cytophagales</taxon>
        <taxon>Spirosomataceae</taxon>
        <taxon>Dyadobacter</taxon>
    </lineage>
</organism>
<comment type="similarity">
    <text evidence="1">Belongs to the sulfatase family.</text>
</comment>
<dbReference type="GO" id="GO:0005737">
    <property type="term" value="C:cytoplasm"/>
    <property type="evidence" value="ECO:0007669"/>
    <property type="project" value="TreeGrafter"/>
</dbReference>
<dbReference type="CDD" id="cd16034">
    <property type="entry name" value="sulfatase_like"/>
    <property type="match status" value="1"/>
</dbReference>
<reference evidence="5" key="1">
    <citation type="submission" date="2021-04" db="EMBL/GenBank/DDBJ databases">
        <authorList>
            <person name="Rodrigo-Torres L."/>
            <person name="Arahal R. D."/>
            <person name="Lucena T."/>
        </authorList>
    </citation>
    <scope>NUCLEOTIDE SEQUENCE</scope>
    <source>
        <strain evidence="5">CECT 9275</strain>
    </source>
</reference>
<dbReference type="AlphaFoldDB" id="A0A916J9W6"/>
<dbReference type="PROSITE" id="PS00523">
    <property type="entry name" value="SULFATASE_1"/>
    <property type="match status" value="1"/>
</dbReference>
<evidence type="ECO:0000256" key="2">
    <source>
        <dbReference type="ARBA" id="ARBA00022723"/>
    </source>
</evidence>
<dbReference type="InterPro" id="IPR000917">
    <property type="entry name" value="Sulfatase_N"/>
</dbReference>
<dbReference type="GO" id="GO:0046872">
    <property type="term" value="F:metal ion binding"/>
    <property type="evidence" value="ECO:0007669"/>
    <property type="project" value="UniProtKB-KW"/>
</dbReference>
<evidence type="ECO:0000256" key="3">
    <source>
        <dbReference type="ARBA" id="ARBA00022801"/>
    </source>
</evidence>
<dbReference type="InterPro" id="IPR017850">
    <property type="entry name" value="Alkaline_phosphatase_core_sf"/>
</dbReference>
<name>A0A916J9W6_9BACT</name>
<dbReference type="InterPro" id="IPR024607">
    <property type="entry name" value="Sulfatase_CS"/>
</dbReference>
<dbReference type="Gene3D" id="3.30.1120.10">
    <property type="match status" value="1"/>
</dbReference>
<evidence type="ECO:0000313" key="5">
    <source>
        <dbReference type="EMBL" id="CAG4994126.1"/>
    </source>
</evidence>
<dbReference type="PANTHER" id="PTHR45953:SF1">
    <property type="entry name" value="IDURONATE 2-SULFATASE"/>
    <property type="match status" value="1"/>
</dbReference>
<proteinExistence type="inferred from homology"/>
<evidence type="ECO:0000313" key="6">
    <source>
        <dbReference type="Proteomes" id="UP000680038"/>
    </source>
</evidence>
<dbReference type="RefSeq" id="WP_215237986.1">
    <property type="nucleotide sequence ID" value="NZ_CAJRAF010000001.1"/>
</dbReference>
<keyword evidence="3 5" id="KW-0378">Hydrolase</keyword>
<accession>A0A916J9W6</accession>
<dbReference type="Gene3D" id="3.40.720.10">
    <property type="entry name" value="Alkaline Phosphatase, subunit A"/>
    <property type="match status" value="1"/>
</dbReference>
<dbReference type="SUPFAM" id="SSF53649">
    <property type="entry name" value="Alkaline phosphatase-like"/>
    <property type="match status" value="1"/>
</dbReference>
<keyword evidence="2" id="KW-0479">Metal-binding</keyword>
<dbReference type="PROSITE" id="PS00149">
    <property type="entry name" value="SULFATASE_2"/>
    <property type="match status" value="1"/>
</dbReference>
<dbReference type="GO" id="GO:0008484">
    <property type="term" value="F:sulfuric ester hydrolase activity"/>
    <property type="evidence" value="ECO:0007669"/>
    <property type="project" value="TreeGrafter"/>
</dbReference>
<dbReference type="EMBL" id="CAJRAF010000001">
    <property type="protein sequence ID" value="CAG4994126.1"/>
    <property type="molecule type" value="Genomic_DNA"/>
</dbReference>
<evidence type="ECO:0000259" key="4">
    <source>
        <dbReference type="Pfam" id="PF00884"/>
    </source>
</evidence>
<dbReference type="Pfam" id="PF00884">
    <property type="entry name" value="Sulfatase"/>
    <property type="match status" value="1"/>
</dbReference>
<feature type="domain" description="Sulfatase N-terminal" evidence="4">
    <location>
        <begin position="40"/>
        <end position="358"/>
    </location>
</feature>